<dbReference type="SMART" id="SM00248">
    <property type="entry name" value="ANK"/>
    <property type="match status" value="5"/>
</dbReference>
<dbReference type="Pfam" id="PF12796">
    <property type="entry name" value="Ank_2"/>
    <property type="match status" value="1"/>
</dbReference>
<evidence type="ECO:0000256" key="2">
    <source>
        <dbReference type="ARBA" id="ARBA00023043"/>
    </source>
</evidence>
<accession>A0A2V1DUD2</accession>
<dbReference type="PANTHER" id="PTHR24123:SF33">
    <property type="entry name" value="PROTEIN HOS4"/>
    <property type="match status" value="1"/>
</dbReference>
<keyword evidence="5" id="KW-1185">Reference proteome</keyword>
<dbReference type="STRING" id="97972.A0A2V1DUD2"/>
<dbReference type="PROSITE" id="PS50297">
    <property type="entry name" value="ANK_REP_REGION"/>
    <property type="match status" value="1"/>
</dbReference>
<dbReference type="PROSITE" id="PS50088">
    <property type="entry name" value="ANK_REPEAT"/>
    <property type="match status" value="2"/>
</dbReference>
<dbReference type="SUPFAM" id="SSF48403">
    <property type="entry name" value="Ankyrin repeat"/>
    <property type="match status" value="1"/>
</dbReference>
<dbReference type="Proteomes" id="UP000244855">
    <property type="component" value="Unassembled WGS sequence"/>
</dbReference>
<evidence type="ECO:0000256" key="1">
    <source>
        <dbReference type="ARBA" id="ARBA00022737"/>
    </source>
</evidence>
<keyword evidence="2 3" id="KW-0040">ANK repeat</keyword>
<dbReference type="InterPro" id="IPR002110">
    <property type="entry name" value="Ankyrin_rpt"/>
</dbReference>
<keyword evidence="1" id="KW-0677">Repeat</keyword>
<dbReference type="InterPro" id="IPR051165">
    <property type="entry name" value="Multifunctional_ANK_Repeat"/>
</dbReference>
<name>A0A2V1DUD2_9PLEO</name>
<dbReference type="InterPro" id="IPR036770">
    <property type="entry name" value="Ankyrin_rpt-contain_sf"/>
</dbReference>
<evidence type="ECO:0000313" key="5">
    <source>
        <dbReference type="Proteomes" id="UP000244855"/>
    </source>
</evidence>
<protein>
    <submittedName>
        <fullName evidence="4">Ankyrin</fullName>
    </submittedName>
</protein>
<proteinExistence type="predicted"/>
<dbReference type="EMBL" id="KZ805354">
    <property type="protein sequence ID" value="PVI01699.1"/>
    <property type="molecule type" value="Genomic_DNA"/>
</dbReference>
<organism evidence="4 5">
    <name type="scientific">Periconia macrospinosa</name>
    <dbReference type="NCBI Taxonomy" id="97972"/>
    <lineage>
        <taxon>Eukaryota</taxon>
        <taxon>Fungi</taxon>
        <taxon>Dikarya</taxon>
        <taxon>Ascomycota</taxon>
        <taxon>Pezizomycotina</taxon>
        <taxon>Dothideomycetes</taxon>
        <taxon>Pleosporomycetidae</taxon>
        <taxon>Pleosporales</taxon>
        <taxon>Massarineae</taxon>
        <taxon>Periconiaceae</taxon>
        <taxon>Periconia</taxon>
    </lineage>
</organism>
<sequence>MCVATMNILDLSSELLHEILLHAVHSRGVARAARLSLVCKRFRKQLPKALFESRLLDDHYTGGLYNGLLITELWPIRKDYGGLQFWHDYYVYRVRNEQEQNGTDPRTGRYVEIREIAEEFNRQTQVDLGHIIDALCWLAMERWKYPYRSTDKEYVTPNLGLNLLSAATSFDNISLAKRLLSEGHIPTDDNDLFPSPMEIAALTGNANMLKIFQESLPEFEELVPRYSYDTRTWRGKTGPGSIRGAALRGDLEILRLAIYPPSRAKLNDEYAGKPVGEVVHETPQGADLKDSLHCCKNSEIFEYLCSFFEKSSLLEFIDMESLVARYAAMGNVEMVRHLLDAGVKMQGVNNCNPLHLAAHYGHENIVDLLIERGIDLGDSDGQARGTPLMAAASSGCMRMVRKLVDAGARIAEDEELGYAVQLEHTEMANYFMDLYSPHPENWSRHLVLAEEEGLESMAQLLRDRGVIIPEESE</sequence>
<evidence type="ECO:0000313" key="4">
    <source>
        <dbReference type="EMBL" id="PVI01699.1"/>
    </source>
</evidence>
<dbReference type="OrthoDB" id="3799861at2759"/>
<gene>
    <name evidence="4" type="ORF">DM02DRAFT_671124</name>
</gene>
<dbReference type="AlphaFoldDB" id="A0A2V1DUD2"/>
<feature type="repeat" description="ANK" evidence="3">
    <location>
        <begin position="383"/>
        <end position="415"/>
    </location>
</feature>
<dbReference type="PANTHER" id="PTHR24123">
    <property type="entry name" value="ANKYRIN REPEAT-CONTAINING"/>
    <property type="match status" value="1"/>
</dbReference>
<dbReference type="Gene3D" id="1.25.40.20">
    <property type="entry name" value="Ankyrin repeat-containing domain"/>
    <property type="match status" value="1"/>
</dbReference>
<evidence type="ECO:0000256" key="3">
    <source>
        <dbReference type="PROSITE-ProRule" id="PRU00023"/>
    </source>
</evidence>
<feature type="repeat" description="ANK" evidence="3">
    <location>
        <begin position="349"/>
        <end position="381"/>
    </location>
</feature>
<reference evidence="4 5" key="1">
    <citation type="journal article" date="2018" name="Sci. Rep.">
        <title>Comparative genomics provides insights into the lifestyle and reveals functional heterogeneity of dark septate endophytic fungi.</title>
        <authorList>
            <person name="Knapp D.G."/>
            <person name="Nemeth J.B."/>
            <person name="Barry K."/>
            <person name="Hainaut M."/>
            <person name="Henrissat B."/>
            <person name="Johnson J."/>
            <person name="Kuo A."/>
            <person name="Lim J.H.P."/>
            <person name="Lipzen A."/>
            <person name="Nolan M."/>
            <person name="Ohm R.A."/>
            <person name="Tamas L."/>
            <person name="Grigoriev I.V."/>
            <person name="Spatafora J.W."/>
            <person name="Nagy L.G."/>
            <person name="Kovacs G.M."/>
        </authorList>
    </citation>
    <scope>NUCLEOTIDE SEQUENCE [LARGE SCALE GENOMIC DNA]</scope>
    <source>
        <strain evidence="4 5">DSE2036</strain>
    </source>
</reference>